<feature type="chain" id="PRO_5004921730" evidence="1">
    <location>
        <begin position="21"/>
        <end position="43"/>
    </location>
</feature>
<evidence type="ECO:0000313" key="2">
    <source>
        <dbReference type="EMBL" id="EWY40663.1"/>
    </source>
</evidence>
<dbReference type="STRING" id="1385369.N825_35005"/>
<accession>W9HA18</accession>
<dbReference type="PROSITE" id="PS51257">
    <property type="entry name" value="PROKAR_LIPOPROTEIN"/>
    <property type="match status" value="1"/>
</dbReference>
<sequence length="43" mass="4456">MRVRRAILAAVAAVFLAACATPIDVGVKGGSASQTRWKVGIPF</sequence>
<gene>
    <name evidence="2" type="ORF">N825_35005</name>
</gene>
<dbReference type="Proteomes" id="UP000019486">
    <property type="component" value="Unassembled WGS sequence"/>
</dbReference>
<evidence type="ECO:0000313" key="3">
    <source>
        <dbReference type="Proteomes" id="UP000019486"/>
    </source>
</evidence>
<keyword evidence="3" id="KW-1185">Reference proteome</keyword>
<dbReference type="EMBL" id="AVFL01000007">
    <property type="protein sequence ID" value="EWY40663.1"/>
    <property type="molecule type" value="Genomic_DNA"/>
</dbReference>
<name>W9HA18_9PROT</name>
<comment type="caution">
    <text evidence="2">The sequence shown here is derived from an EMBL/GenBank/DDBJ whole genome shotgun (WGS) entry which is preliminary data.</text>
</comment>
<feature type="signal peptide" evidence="1">
    <location>
        <begin position="1"/>
        <end position="20"/>
    </location>
</feature>
<proteinExistence type="predicted"/>
<evidence type="ECO:0000256" key="1">
    <source>
        <dbReference type="SAM" id="SignalP"/>
    </source>
</evidence>
<dbReference type="AlphaFoldDB" id="W9HA18"/>
<keyword evidence="1" id="KW-0732">Signal</keyword>
<reference evidence="2 3" key="1">
    <citation type="submission" date="2013-08" db="EMBL/GenBank/DDBJ databases">
        <title>The genome sequence of Skermanella stibiiresistens.</title>
        <authorList>
            <person name="Zhu W."/>
            <person name="Wang G."/>
        </authorList>
    </citation>
    <scope>NUCLEOTIDE SEQUENCE [LARGE SCALE GENOMIC DNA]</scope>
    <source>
        <strain evidence="2 3">SB22</strain>
    </source>
</reference>
<organism evidence="2 3">
    <name type="scientific">Skermanella stibiiresistens SB22</name>
    <dbReference type="NCBI Taxonomy" id="1385369"/>
    <lineage>
        <taxon>Bacteria</taxon>
        <taxon>Pseudomonadati</taxon>
        <taxon>Pseudomonadota</taxon>
        <taxon>Alphaproteobacteria</taxon>
        <taxon>Rhodospirillales</taxon>
        <taxon>Azospirillaceae</taxon>
        <taxon>Skermanella</taxon>
    </lineage>
</organism>
<protein>
    <submittedName>
        <fullName evidence="2">Uncharacterized protein</fullName>
    </submittedName>
</protein>